<dbReference type="Gene3D" id="3.40.190.150">
    <property type="entry name" value="Bordetella uptake gene, domain 1"/>
    <property type="match status" value="1"/>
</dbReference>
<evidence type="ECO:0000256" key="1">
    <source>
        <dbReference type="ARBA" id="ARBA00006987"/>
    </source>
</evidence>
<dbReference type="Gene3D" id="3.40.190.10">
    <property type="entry name" value="Periplasmic binding protein-like II"/>
    <property type="match status" value="1"/>
</dbReference>
<protein>
    <recommendedName>
        <fullName evidence="4">ABC transporter substrate-binding protein</fullName>
    </recommendedName>
</protein>
<proteinExistence type="inferred from homology"/>
<dbReference type="EMBL" id="LR743507">
    <property type="protein sequence ID" value="CAA2108175.1"/>
    <property type="molecule type" value="Genomic_DNA"/>
</dbReference>
<dbReference type="InterPro" id="IPR005064">
    <property type="entry name" value="BUG"/>
</dbReference>
<dbReference type="RefSeq" id="WP_339092202.1">
    <property type="nucleotide sequence ID" value="NZ_LR743507.1"/>
</dbReference>
<dbReference type="SUPFAM" id="SSF53850">
    <property type="entry name" value="Periplasmic binding protein-like II"/>
    <property type="match status" value="1"/>
</dbReference>
<dbReference type="InterPro" id="IPR042100">
    <property type="entry name" value="Bug_dom1"/>
</dbReference>
<organism evidence="3">
    <name type="scientific">Variovorax paradoxus</name>
    <dbReference type="NCBI Taxonomy" id="34073"/>
    <lineage>
        <taxon>Bacteria</taxon>
        <taxon>Pseudomonadati</taxon>
        <taxon>Pseudomonadota</taxon>
        <taxon>Betaproteobacteria</taxon>
        <taxon>Burkholderiales</taxon>
        <taxon>Comamonadaceae</taxon>
        <taxon>Variovorax</taxon>
    </lineage>
</organism>
<dbReference type="PIRSF" id="PIRSF017082">
    <property type="entry name" value="YflP"/>
    <property type="match status" value="1"/>
</dbReference>
<dbReference type="PANTHER" id="PTHR42928">
    <property type="entry name" value="TRICARBOXYLATE-BINDING PROTEIN"/>
    <property type="match status" value="1"/>
</dbReference>
<dbReference type="Pfam" id="PF03401">
    <property type="entry name" value="TctC"/>
    <property type="match status" value="1"/>
</dbReference>
<dbReference type="AlphaFoldDB" id="A0A679JPP8"/>
<evidence type="ECO:0008006" key="4">
    <source>
        <dbReference type="Google" id="ProtNLM"/>
    </source>
</evidence>
<name>A0A679JPP8_VARPD</name>
<gene>
    <name evidence="3" type="ORF">VVAX_04688</name>
</gene>
<accession>A0A679JPP8</accession>
<dbReference type="PANTHER" id="PTHR42928:SF5">
    <property type="entry name" value="BLR1237 PROTEIN"/>
    <property type="match status" value="1"/>
</dbReference>
<keyword evidence="2" id="KW-0732">Signal</keyword>
<evidence type="ECO:0000256" key="2">
    <source>
        <dbReference type="SAM" id="SignalP"/>
    </source>
</evidence>
<reference evidence="3" key="1">
    <citation type="submission" date="2019-12" db="EMBL/GenBank/DDBJ databases">
        <authorList>
            <person name="Cremers G."/>
        </authorList>
    </citation>
    <scope>NUCLEOTIDE SEQUENCE</scope>
    <source>
        <strain evidence="3">Vvax</strain>
    </source>
</reference>
<evidence type="ECO:0000313" key="3">
    <source>
        <dbReference type="EMBL" id="CAA2108175.1"/>
    </source>
</evidence>
<feature type="signal peptide" evidence="2">
    <location>
        <begin position="1"/>
        <end position="23"/>
    </location>
</feature>
<sequence>MHAIARHILAAAFSLAALQAAHAELPPGLAGGNLKIVVGYAAGGAADTVARLYAEQLKDAGFGSVLVDNKPGASARLAWDVVKKSKADGLTLYLAPSPLLTILPLTYKTPGYDAEKDLVPVALLVEIPTAVVTGASQPYSSMKQYVEWAKKNPSRATLGLATIGSSGHLGAFALAKAQGFDVTPVAYRGASPMLVDVVGGELSMGWDAAASMMPLYKGGKIKFLGLSGDKRLPALPDVPTAKEQGFSEFVAATSWYAVYAPAATPPAALAALERSFLAAAAKPELARSLEAAGLVAHAEGRAELAQRAQRERRNWEPIVKAAGIVVDE</sequence>
<feature type="chain" id="PRO_5025357348" description="ABC transporter substrate-binding protein" evidence="2">
    <location>
        <begin position="24"/>
        <end position="328"/>
    </location>
</feature>
<comment type="similarity">
    <text evidence="1">Belongs to the UPF0065 (bug) family.</text>
</comment>